<comment type="cofactor">
    <cofactor evidence="1">
        <name>Mg(2+)</name>
        <dbReference type="ChEBI" id="CHEBI:18420"/>
    </cofactor>
</comment>
<evidence type="ECO:0000256" key="2">
    <source>
        <dbReference type="ARBA" id="ARBA00007958"/>
    </source>
</evidence>
<gene>
    <name evidence="6" type="ORF">ACFQHK_02660</name>
</gene>
<dbReference type="Pfam" id="PF13419">
    <property type="entry name" value="HAD_2"/>
    <property type="match status" value="1"/>
</dbReference>
<protein>
    <submittedName>
        <fullName evidence="6">HAD family hydrolase</fullName>
    </submittedName>
</protein>
<dbReference type="InterPro" id="IPR023214">
    <property type="entry name" value="HAD_sf"/>
</dbReference>
<comment type="similarity">
    <text evidence="2">Belongs to the HAD-like hydrolase superfamily.</text>
</comment>
<dbReference type="InterPro" id="IPR036412">
    <property type="entry name" value="HAD-like_sf"/>
</dbReference>
<dbReference type="SFLD" id="SFLDS00003">
    <property type="entry name" value="Haloacid_Dehalogenase"/>
    <property type="match status" value="1"/>
</dbReference>
<dbReference type="GO" id="GO:0046872">
    <property type="term" value="F:metal ion binding"/>
    <property type="evidence" value="ECO:0007669"/>
    <property type="project" value="UniProtKB-KW"/>
</dbReference>
<keyword evidence="3" id="KW-0479">Metal-binding</keyword>
<accession>A0ABD5U7Y3</accession>
<keyword evidence="5" id="KW-0119">Carbohydrate metabolism</keyword>
<dbReference type="PANTHER" id="PTHR46193">
    <property type="entry name" value="6-PHOSPHOGLUCONATE PHOSPHATASE"/>
    <property type="match status" value="1"/>
</dbReference>
<comment type="caution">
    <text evidence="6">The sequence shown here is derived from an EMBL/GenBank/DDBJ whole genome shotgun (WGS) entry which is preliminary data.</text>
</comment>
<dbReference type="AlphaFoldDB" id="A0ABD5U7Y3"/>
<dbReference type="PRINTS" id="PR00413">
    <property type="entry name" value="HADHALOGNASE"/>
</dbReference>
<dbReference type="Gene3D" id="3.40.50.1000">
    <property type="entry name" value="HAD superfamily/HAD-like"/>
    <property type="match status" value="1"/>
</dbReference>
<dbReference type="RefSeq" id="WP_304447107.1">
    <property type="nucleotide sequence ID" value="NZ_JARRAH010000001.1"/>
</dbReference>
<evidence type="ECO:0000256" key="4">
    <source>
        <dbReference type="ARBA" id="ARBA00022842"/>
    </source>
</evidence>
<keyword evidence="4" id="KW-0460">Magnesium</keyword>
<dbReference type="NCBIfam" id="TIGR01509">
    <property type="entry name" value="HAD-SF-IA-v3"/>
    <property type="match status" value="1"/>
</dbReference>
<evidence type="ECO:0000313" key="6">
    <source>
        <dbReference type="EMBL" id="MFC6835406.1"/>
    </source>
</evidence>
<name>A0ABD5U7Y3_9EURY</name>
<evidence type="ECO:0000256" key="1">
    <source>
        <dbReference type="ARBA" id="ARBA00001946"/>
    </source>
</evidence>
<evidence type="ECO:0000313" key="7">
    <source>
        <dbReference type="Proteomes" id="UP001596406"/>
    </source>
</evidence>
<sequence length="223" mass="24177">MDAVFFDMDGVVVDSERYWVPAERDRIFPATVEESVDPHDVTGLNVQDLYDHLDEEYTVLVDREAFVARYDETATEVYTERAALMEGFDEAVAAAREHDAAVGLVSSSPRRWIRLVLDRFDLADTFDAVASAEDVERGKPDPAVYLRAADDLDVDPTRSVAVEDSANGARAARAAGMAVVGFGAYEHAPESADATASDGGDLRRLFANGVGVEDGGVEEGLSR</sequence>
<dbReference type="Proteomes" id="UP001596406">
    <property type="component" value="Unassembled WGS sequence"/>
</dbReference>
<keyword evidence="7" id="KW-1185">Reference proteome</keyword>
<evidence type="ECO:0000256" key="3">
    <source>
        <dbReference type="ARBA" id="ARBA00022723"/>
    </source>
</evidence>
<dbReference type="InterPro" id="IPR006439">
    <property type="entry name" value="HAD-SF_hydro_IA"/>
</dbReference>
<dbReference type="InterPro" id="IPR041492">
    <property type="entry name" value="HAD_2"/>
</dbReference>
<organism evidence="6 7">
    <name type="scientific">Halomarina ordinaria</name>
    <dbReference type="NCBI Taxonomy" id="3033939"/>
    <lineage>
        <taxon>Archaea</taxon>
        <taxon>Methanobacteriati</taxon>
        <taxon>Methanobacteriota</taxon>
        <taxon>Stenosarchaea group</taxon>
        <taxon>Halobacteria</taxon>
        <taxon>Halobacteriales</taxon>
        <taxon>Natronomonadaceae</taxon>
        <taxon>Halomarina</taxon>
    </lineage>
</organism>
<keyword evidence="6" id="KW-0378">Hydrolase</keyword>
<dbReference type="GO" id="GO:0016787">
    <property type="term" value="F:hydrolase activity"/>
    <property type="evidence" value="ECO:0007669"/>
    <property type="project" value="UniProtKB-KW"/>
</dbReference>
<dbReference type="PANTHER" id="PTHR46193:SF18">
    <property type="entry name" value="HEXITOL PHOSPHATASE B"/>
    <property type="match status" value="1"/>
</dbReference>
<evidence type="ECO:0000256" key="5">
    <source>
        <dbReference type="ARBA" id="ARBA00023277"/>
    </source>
</evidence>
<dbReference type="SUPFAM" id="SSF56784">
    <property type="entry name" value="HAD-like"/>
    <property type="match status" value="1"/>
</dbReference>
<reference evidence="6 7" key="1">
    <citation type="journal article" date="2019" name="Int. J. Syst. Evol. Microbiol.">
        <title>The Global Catalogue of Microorganisms (GCM) 10K type strain sequencing project: providing services to taxonomists for standard genome sequencing and annotation.</title>
        <authorList>
            <consortium name="The Broad Institute Genomics Platform"/>
            <consortium name="The Broad Institute Genome Sequencing Center for Infectious Disease"/>
            <person name="Wu L."/>
            <person name="Ma J."/>
        </authorList>
    </citation>
    <scope>NUCLEOTIDE SEQUENCE [LARGE SCALE GENOMIC DNA]</scope>
    <source>
        <strain evidence="6 7">PSRA2</strain>
    </source>
</reference>
<proteinExistence type="inferred from homology"/>
<dbReference type="NCBIfam" id="TIGR01549">
    <property type="entry name" value="HAD-SF-IA-v1"/>
    <property type="match status" value="1"/>
</dbReference>
<dbReference type="Gene3D" id="1.10.150.240">
    <property type="entry name" value="Putative phosphatase, domain 2"/>
    <property type="match status" value="1"/>
</dbReference>
<dbReference type="InterPro" id="IPR051600">
    <property type="entry name" value="Beta-PGM-like"/>
</dbReference>
<dbReference type="SFLD" id="SFLDG01129">
    <property type="entry name" value="C1.5:_HAD__Beta-PGM__Phosphata"/>
    <property type="match status" value="1"/>
</dbReference>
<dbReference type="EMBL" id="JBHSXM010000001">
    <property type="protein sequence ID" value="MFC6835406.1"/>
    <property type="molecule type" value="Genomic_DNA"/>
</dbReference>
<dbReference type="InterPro" id="IPR023198">
    <property type="entry name" value="PGP-like_dom2"/>
</dbReference>